<evidence type="ECO:0000313" key="2">
    <source>
        <dbReference type="EMBL" id="GBP21804.1"/>
    </source>
</evidence>
<reference evidence="2 3" key="1">
    <citation type="journal article" date="2019" name="Commun. Biol.">
        <title>The bagworm genome reveals a unique fibroin gene that provides high tensile strength.</title>
        <authorList>
            <person name="Kono N."/>
            <person name="Nakamura H."/>
            <person name="Ohtoshi R."/>
            <person name="Tomita M."/>
            <person name="Numata K."/>
            <person name="Arakawa K."/>
        </authorList>
    </citation>
    <scope>NUCLEOTIDE SEQUENCE [LARGE SCALE GENOMIC DNA]</scope>
</reference>
<gene>
    <name evidence="2" type="ORF">EVAR_10983_1</name>
</gene>
<dbReference type="AlphaFoldDB" id="A0A4C1U774"/>
<protein>
    <submittedName>
        <fullName evidence="2">Uncharacterized protein</fullName>
    </submittedName>
</protein>
<sequence>MLRNTLKTAKSSTVNPVVVGVAKGAAGRGGAPALTRRAAPPPLVQAAPRYLRYGRAEDTRSGQLHGGALRSSHKCYTAGRARGGTSGRAERATGTGGAGSGSGTNLTIGTNAANEAGPRAPPPPPAAGGGRAPPHRSATHEVDITCDRGEGVGTGVRASRRARTAALSLQPEALDRALVELYDCRSSPKPVSRRRLLRIRNNEIVFAGLRPVARAERTVLDNKL</sequence>
<dbReference type="EMBL" id="BGZK01000132">
    <property type="protein sequence ID" value="GBP21804.1"/>
    <property type="molecule type" value="Genomic_DNA"/>
</dbReference>
<dbReference type="Proteomes" id="UP000299102">
    <property type="component" value="Unassembled WGS sequence"/>
</dbReference>
<keyword evidence="3" id="KW-1185">Reference proteome</keyword>
<feature type="region of interest" description="Disordered" evidence="1">
    <location>
        <begin position="78"/>
        <end position="138"/>
    </location>
</feature>
<proteinExistence type="predicted"/>
<name>A0A4C1U774_EUMVA</name>
<evidence type="ECO:0000313" key="3">
    <source>
        <dbReference type="Proteomes" id="UP000299102"/>
    </source>
</evidence>
<comment type="caution">
    <text evidence="2">The sequence shown here is derived from an EMBL/GenBank/DDBJ whole genome shotgun (WGS) entry which is preliminary data.</text>
</comment>
<evidence type="ECO:0000256" key="1">
    <source>
        <dbReference type="SAM" id="MobiDB-lite"/>
    </source>
</evidence>
<accession>A0A4C1U774</accession>
<organism evidence="2 3">
    <name type="scientific">Eumeta variegata</name>
    <name type="common">Bagworm moth</name>
    <name type="synonym">Eumeta japonica</name>
    <dbReference type="NCBI Taxonomy" id="151549"/>
    <lineage>
        <taxon>Eukaryota</taxon>
        <taxon>Metazoa</taxon>
        <taxon>Ecdysozoa</taxon>
        <taxon>Arthropoda</taxon>
        <taxon>Hexapoda</taxon>
        <taxon>Insecta</taxon>
        <taxon>Pterygota</taxon>
        <taxon>Neoptera</taxon>
        <taxon>Endopterygota</taxon>
        <taxon>Lepidoptera</taxon>
        <taxon>Glossata</taxon>
        <taxon>Ditrysia</taxon>
        <taxon>Tineoidea</taxon>
        <taxon>Psychidae</taxon>
        <taxon>Oiketicinae</taxon>
        <taxon>Eumeta</taxon>
    </lineage>
</organism>